<evidence type="ECO:0000259" key="2">
    <source>
        <dbReference type="Pfam" id="PF22939"/>
    </source>
</evidence>
<dbReference type="Proteomes" id="UP001161017">
    <property type="component" value="Unassembled WGS sequence"/>
</dbReference>
<evidence type="ECO:0000313" key="4">
    <source>
        <dbReference type="EMBL" id="MDI1492486.1"/>
    </source>
</evidence>
<dbReference type="Gene3D" id="3.40.50.300">
    <property type="entry name" value="P-loop containing nucleotide triphosphate hydrolases"/>
    <property type="match status" value="1"/>
</dbReference>
<sequence>MGGLVIKRAYILAKQRQDLRRLTDRVKAIVFLATPHRGADLARVFSKLLSISGGARPFVEDLHRNSLATQSINEEFPNYCQDLKLVSFYETLPTFGKSLIVEQDQATLGYANERREFLNANHRDVCKYDSRDDPNYKTMRNALASILCEIQDNPVLSKQKIDGRKRRQLDAILGAFDTPEDDLLSADSLRMGGSCEWLINKGSFQHWVDHVGLPIYWINGKPAAGKTVLASKVITHLRSLDKPCDFFFFHYGNKGVSNISSFLLSMARQIAMNSEEMIDIVLDVFGGDDRLCKADHRIIWRKVFLDAILKVKMKECHYWVIDALDECTNEAGIVALLTKLVEVSPIRILVTSRNQIENCFGSAFPQRKIHMEQVLEADSKSDIALYLKSNISRLPSIDADGQQSILQQILEKSAGCFLWVNLVLQELANVKTSTDIAKVMAEVPTDMNELFARILDMISAASYGKELARAILTWVTCSMRPLKSAELHDALQIDLGEQIDVNIEESIRACCGQFVYVDAQSQVQMIHLTARDFLLRPELDSEFAVDEKIGHRRLLLSCLVYLNGDEMKGRRRRGPVTSNIPKQRSPFASYASNYLFEHISHTRFTDRETLYALARFFGSANVQTWVEYITKHSDLHRLIQTGKALDRFLRQKWSPELRSCKEWSLLQSWAVDLVQLVMKFGKNLAGSPSAIFDLIPPFCPPASAPWKQFGSSARGIKVFGLRAQTWDDCLSTIVNPHEQFSSLACSKSLFVIGTFRGKITFYNQTTCQEIGSLEQEEPVRGLLFGNTGSVLVSSGFKCICVWNAETRERLCMLQAPQQAMSLAITDNDKLLLGALKDHRLKSWDLTSCSLTEDVDWKDGLEEMTKLHYRRPITAAFGMDAQLLAVIYKGQDVLLWDLESGSLYDTYSRECGAGSMVGRPYGSAGVRCLCFGAAESANLLCAAYGDGELVLFDTSTGSVMERIVAFAHVLVCSPDGSTLASADPSGTIQLFQIETLGLLYRIESVEPGIQGLAFNGDSSRLLDIRSSRCRVWEPPVLQNHHAGDGSRRYSASDKKPDVISLDSTEDCVLITSIACHHNGIWLFGGKEDGTVHVYDLKSDSPSTRLFSHAQGVAILHVEHEAKSNTLASIDSSSRVMIHRVKSHGQSLAAGDVIFDHRADSAVNQLILQEGLGRMLISSAKSDVLWSMSGGDPENLTIIQYSERRPYQWASHPTNSEHLIFVESNIAHLYHWNALDRLTVANGILLEGSILPELNIRSITPCFEGTMLATTFSESLAPHSESRLILWNSTEISPDAVTAKPVPRYHHLADQIELTIGSTAAANEAKQSQRLVFLHRSNWVCSTDLHLSQFEQYVRHFFFPADWPSANVERVMKVTNQGDIIVVKQHEIAVIKNGLLLKESVEFDNYK</sequence>
<dbReference type="PANTHER" id="PTHR10039">
    <property type="entry name" value="AMELOGENIN"/>
    <property type="match status" value="1"/>
</dbReference>
<dbReference type="InterPro" id="IPR054471">
    <property type="entry name" value="GPIID_WHD"/>
</dbReference>
<keyword evidence="1" id="KW-0677">Repeat</keyword>
<keyword evidence="5" id="KW-1185">Reference proteome</keyword>
<dbReference type="Gene3D" id="2.130.10.10">
    <property type="entry name" value="YVTN repeat-like/Quinoprotein amine dehydrogenase"/>
    <property type="match status" value="2"/>
</dbReference>
<protein>
    <recommendedName>
        <fullName evidence="6">NACHT domain-containing protein</fullName>
    </recommendedName>
</protein>
<dbReference type="Pfam" id="PF24883">
    <property type="entry name" value="NPHP3_N"/>
    <property type="match status" value="1"/>
</dbReference>
<accession>A0AA43QTQ3</accession>
<dbReference type="InterPro" id="IPR015943">
    <property type="entry name" value="WD40/YVTN_repeat-like_dom_sf"/>
</dbReference>
<evidence type="ECO:0008006" key="6">
    <source>
        <dbReference type="Google" id="ProtNLM"/>
    </source>
</evidence>
<dbReference type="SMART" id="SM00320">
    <property type="entry name" value="WD40"/>
    <property type="match status" value="5"/>
</dbReference>
<dbReference type="Pfam" id="PF22939">
    <property type="entry name" value="WHD_GPIID"/>
    <property type="match status" value="1"/>
</dbReference>
<evidence type="ECO:0000313" key="5">
    <source>
        <dbReference type="Proteomes" id="UP001161017"/>
    </source>
</evidence>
<dbReference type="SUPFAM" id="SSF50993">
    <property type="entry name" value="Peptidase/esterase 'gauge' domain"/>
    <property type="match status" value="1"/>
</dbReference>
<dbReference type="SUPFAM" id="SSF53474">
    <property type="entry name" value="alpha/beta-Hydrolases"/>
    <property type="match status" value="1"/>
</dbReference>
<gene>
    <name evidence="4" type="ORF">OHK93_003700</name>
</gene>
<comment type="caution">
    <text evidence="4">The sequence shown here is derived from an EMBL/GenBank/DDBJ whole genome shotgun (WGS) entry which is preliminary data.</text>
</comment>
<dbReference type="Gene3D" id="3.40.50.1820">
    <property type="entry name" value="alpha/beta hydrolase"/>
    <property type="match status" value="1"/>
</dbReference>
<dbReference type="Pfam" id="PF00400">
    <property type="entry name" value="WD40"/>
    <property type="match status" value="1"/>
</dbReference>
<evidence type="ECO:0000256" key="1">
    <source>
        <dbReference type="ARBA" id="ARBA00022737"/>
    </source>
</evidence>
<dbReference type="InterPro" id="IPR056884">
    <property type="entry name" value="NPHP3-like_N"/>
</dbReference>
<dbReference type="SUPFAM" id="SSF52540">
    <property type="entry name" value="P-loop containing nucleoside triphosphate hydrolases"/>
    <property type="match status" value="1"/>
</dbReference>
<feature type="domain" description="Nephrocystin 3-like N-terminal" evidence="3">
    <location>
        <begin position="193"/>
        <end position="353"/>
    </location>
</feature>
<dbReference type="EMBL" id="JAPUFD010000019">
    <property type="protein sequence ID" value="MDI1492486.1"/>
    <property type="molecule type" value="Genomic_DNA"/>
</dbReference>
<proteinExistence type="predicted"/>
<dbReference type="PANTHER" id="PTHR10039:SF16">
    <property type="entry name" value="GPI INOSITOL-DEACYLASE"/>
    <property type="match status" value="1"/>
</dbReference>
<feature type="domain" description="GPI inositol-deacylase winged helix" evidence="2">
    <location>
        <begin position="456"/>
        <end position="546"/>
    </location>
</feature>
<organism evidence="4 5">
    <name type="scientific">Ramalina farinacea</name>
    <dbReference type="NCBI Taxonomy" id="258253"/>
    <lineage>
        <taxon>Eukaryota</taxon>
        <taxon>Fungi</taxon>
        <taxon>Dikarya</taxon>
        <taxon>Ascomycota</taxon>
        <taxon>Pezizomycotina</taxon>
        <taxon>Lecanoromycetes</taxon>
        <taxon>OSLEUM clade</taxon>
        <taxon>Lecanoromycetidae</taxon>
        <taxon>Lecanorales</taxon>
        <taxon>Lecanorineae</taxon>
        <taxon>Ramalinaceae</taxon>
        <taxon>Ramalina</taxon>
    </lineage>
</organism>
<dbReference type="InterPro" id="IPR027417">
    <property type="entry name" value="P-loop_NTPase"/>
</dbReference>
<dbReference type="InterPro" id="IPR011047">
    <property type="entry name" value="Quinoprotein_ADH-like_sf"/>
</dbReference>
<dbReference type="InterPro" id="IPR001680">
    <property type="entry name" value="WD40_rpt"/>
</dbReference>
<reference evidence="4" key="1">
    <citation type="journal article" date="2023" name="Genome Biol. Evol.">
        <title>First Whole Genome Sequence and Flow Cytometry Genome Size Data for the Lichen-Forming Fungus Ramalina farinacea (Ascomycota).</title>
        <authorList>
            <person name="Llewellyn T."/>
            <person name="Mian S."/>
            <person name="Hill R."/>
            <person name="Leitch I.J."/>
            <person name="Gaya E."/>
        </authorList>
    </citation>
    <scope>NUCLEOTIDE SEQUENCE</scope>
    <source>
        <strain evidence="4">LIQ254RAFAR</strain>
    </source>
</reference>
<dbReference type="SUPFAM" id="SSF50998">
    <property type="entry name" value="Quinoprotein alcohol dehydrogenase-like"/>
    <property type="match status" value="1"/>
</dbReference>
<evidence type="ECO:0000259" key="3">
    <source>
        <dbReference type="Pfam" id="PF24883"/>
    </source>
</evidence>
<dbReference type="InterPro" id="IPR029058">
    <property type="entry name" value="AB_hydrolase_fold"/>
</dbReference>
<name>A0AA43QTQ3_9LECA</name>